<reference evidence="1" key="2">
    <citation type="submission" date="2019-04" db="EMBL/GenBank/DDBJ databases">
        <authorList>
            <person name="Kadobianskyi M."/>
            <person name="Schulze L."/>
            <person name="Schuelke M."/>
            <person name="Judkewitz B."/>
        </authorList>
    </citation>
    <scope>NUCLEOTIDE SEQUENCE</scope>
    <source>
        <strain evidence="1">Bolton</strain>
        <tissue evidence="1">Whole-body</tissue>
    </source>
</reference>
<dbReference type="EMBL" id="SRMA01027241">
    <property type="protein sequence ID" value="TRY57343.1"/>
    <property type="molecule type" value="Genomic_DNA"/>
</dbReference>
<proteinExistence type="predicted"/>
<gene>
    <name evidence="1" type="ORF">DNTS_024938</name>
</gene>
<keyword evidence="2" id="KW-1185">Reference proteome</keyword>
<dbReference type="EMBL" id="SRMA01027241">
    <property type="protein sequence ID" value="TRY57344.1"/>
    <property type="molecule type" value="Genomic_DNA"/>
</dbReference>
<reference evidence="1 2" key="1">
    <citation type="journal article" date="2019" name="Sci. Data">
        <title>Hybrid genome assembly and annotation of Danionella translucida.</title>
        <authorList>
            <person name="Kadobianskyi M."/>
            <person name="Schulze L."/>
            <person name="Schuelke M."/>
            <person name="Judkewitz B."/>
        </authorList>
    </citation>
    <scope>NUCLEOTIDE SEQUENCE [LARGE SCALE GENOMIC DNA]</scope>
    <source>
        <strain evidence="1 2">Bolton</strain>
    </source>
</reference>
<protein>
    <submittedName>
        <fullName evidence="1">Uncharacterized protein</fullName>
    </submittedName>
</protein>
<name>A0A553MVY3_9TELE</name>
<accession>A0A553MVY3</accession>
<dbReference type="Proteomes" id="UP000316079">
    <property type="component" value="Unassembled WGS sequence"/>
</dbReference>
<sequence>MEINMACWLKDTICVVGRMKFLPSTQVETQALHALSNSTSASLHCHVYQQRNRVRDEDEMLPTLS</sequence>
<comment type="caution">
    <text evidence="1">The sequence shown here is derived from an EMBL/GenBank/DDBJ whole genome shotgun (WGS) entry which is preliminary data.</text>
</comment>
<dbReference type="OrthoDB" id="418484at2759"/>
<organism evidence="1 2">
    <name type="scientific">Danionella cerebrum</name>
    <dbReference type="NCBI Taxonomy" id="2873325"/>
    <lineage>
        <taxon>Eukaryota</taxon>
        <taxon>Metazoa</taxon>
        <taxon>Chordata</taxon>
        <taxon>Craniata</taxon>
        <taxon>Vertebrata</taxon>
        <taxon>Euteleostomi</taxon>
        <taxon>Actinopterygii</taxon>
        <taxon>Neopterygii</taxon>
        <taxon>Teleostei</taxon>
        <taxon>Ostariophysi</taxon>
        <taxon>Cypriniformes</taxon>
        <taxon>Danionidae</taxon>
        <taxon>Danioninae</taxon>
        <taxon>Danionella</taxon>
    </lineage>
</organism>
<evidence type="ECO:0000313" key="2">
    <source>
        <dbReference type="Proteomes" id="UP000316079"/>
    </source>
</evidence>
<evidence type="ECO:0000313" key="1">
    <source>
        <dbReference type="EMBL" id="TRY57344.1"/>
    </source>
</evidence>
<dbReference type="AlphaFoldDB" id="A0A553MVY3"/>